<name>A0AAV9G5Z8_9PEZI</name>
<keyword evidence="2" id="KW-1185">Reference proteome</keyword>
<protein>
    <submittedName>
        <fullName evidence="1">Uncharacterized protein</fullName>
    </submittedName>
</protein>
<reference evidence="1" key="2">
    <citation type="submission" date="2023-05" db="EMBL/GenBank/DDBJ databases">
        <authorList>
            <consortium name="Lawrence Berkeley National Laboratory"/>
            <person name="Steindorff A."/>
            <person name="Hensen N."/>
            <person name="Bonometti L."/>
            <person name="Westerberg I."/>
            <person name="Brannstrom I.O."/>
            <person name="Guillou S."/>
            <person name="Cros-Aarteil S."/>
            <person name="Calhoun S."/>
            <person name="Haridas S."/>
            <person name="Kuo A."/>
            <person name="Mondo S."/>
            <person name="Pangilinan J."/>
            <person name="Riley R."/>
            <person name="Labutti K."/>
            <person name="Andreopoulos B."/>
            <person name="Lipzen A."/>
            <person name="Chen C."/>
            <person name="Yanf M."/>
            <person name="Daum C."/>
            <person name="Ng V."/>
            <person name="Clum A."/>
            <person name="Ohm R."/>
            <person name="Martin F."/>
            <person name="Silar P."/>
            <person name="Natvig D."/>
            <person name="Lalanne C."/>
            <person name="Gautier V."/>
            <person name="Ament-Velasquez S.L."/>
            <person name="Kruys A."/>
            <person name="Hutchinson M.I."/>
            <person name="Powell A.J."/>
            <person name="Barry K."/>
            <person name="Miller A.N."/>
            <person name="Grigoriev I.V."/>
            <person name="Debuchy R."/>
            <person name="Gladieux P."/>
            <person name="Thoren M.H."/>
            <person name="Johannesson H."/>
        </authorList>
    </citation>
    <scope>NUCLEOTIDE SEQUENCE</scope>
    <source>
        <strain evidence="1">PSN243</strain>
    </source>
</reference>
<comment type="caution">
    <text evidence="1">The sequence shown here is derived from an EMBL/GenBank/DDBJ whole genome shotgun (WGS) entry which is preliminary data.</text>
</comment>
<reference evidence="1" key="1">
    <citation type="journal article" date="2023" name="Mol. Phylogenet. Evol.">
        <title>Genome-scale phylogeny and comparative genomics of the fungal order Sordariales.</title>
        <authorList>
            <person name="Hensen N."/>
            <person name="Bonometti L."/>
            <person name="Westerberg I."/>
            <person name="Brannstrom I.O."/>
            <person name="Guillou S."/>
            <person name="Cros-Aarteil S."/>
            <person name="Calhoun S."/>
            <person name="Haridas S."/>
            <person name="Kuo A."/>
            <person name="Mondo S."/>
            <person name="Pangilinan J."/>
            <person name="Riley R."/>
            <person name="LaButti K."/>
            <person name="Andreopoulos B."/>
            <person name="Lipzen A."/>
            <person name="Chen C."/>
            <person name="Yan M."/>
            <person name="Daum C."/>
            <person name="Ng V."/>
            <person name="Clum A."/>
            <person name="Steindorff A."/>
            <person name="Ohm R.A."/>
            <person name="Martin F."/>
            <person name="Silar P."/>
            <person name="Natvig D.O."/>
            <person name="Lalanne C."/>
            <person name="Gautier V."/>
            <person name="Ament-Velasquez S.L."/>
            <person name="Kruys A."/>
            <person name="Hutchinson M.I."/>
            <person name="Powell A.J."/>
            <person name="Barry K."/>
            <person name="Miller A.N."/>
            <person name="Grigoriev I.V."/>
            <person name="Debuchy R."/>
            <person name="Gladieux P."/>
            <person name="Hiltunen Thoren M."/>
            <person name="Johannesson H."/>
        </authorList>
    </citation>
    <scope>NUCLEOTIDE SEQUENCE</scope>
    <source>
        <strain evidence="1">PSN243</strain>
    </source>
</reference>
<dbReference type="Proteomes" id="UP001321760">
    <property type="component" value="Unassembled WGS sequence"/>
</dbReference>
<evidence type="ECO:0000313" key="2">
    <source>
        <dbReference type="Proteomes" id="UP001321760"/>
    </source>
</evidence>
<proteinExistence type="predicted"/>
<dbReference type="AlphaFoldDB" id="A0AAV9G5Z8"/>
<gene>
    <name evidence="1" type="ORF">QBC34DRAFT_360606</name>
</gene>
<organism evidence="1 2">
    <name type="scientific">Podospora aff. communis PSN243</name>
    <dbReference type="NCBI Taxonomy" id="3040156"/>
    <lineage>
        <taxon>Eukaryota</taxon>
        <taxon>Fungi</taxon>
        <taxon>Dikarya</taxon>
        <taxon>Ascomycota</taxon>
        <taxon>Pezizomycotina</taxon>
        <taxon>Sordariomycetes</taxon>
        <taxon>Sordariomycetidae</taxon>
        <taxon>Sordariales</taxon>
        <taxon>Podosporaceae</taxon>
        <taxon>Podospora</taxon>
    </lineage>
</organism>
<dbReference type="EMBL" id="MU865980">
    <property type="protein sequence ID" value="KAK4444214.1"/>
    <property type="molecule type" value="Genomic_DNA"/>
</dbReference>
<accession>A0AAV9G5Z8</accession>
<evidence type="ECO:0000313" key="1">
    <source>
        <dbReference type="EMBL" id="KAK4444214.1"/>
    </source>
</evidence>
<sequence>MLVCSGATIRLDLLVDLVQVLCWLGIVLSGAPEVDSLRLARSKLEFADMDDDGVLDIDFAVYSFPMDEDSAGVCWAPLLHGFHIAQNFPVPSRSHGIGLEMSLPMLTRICGADRAVSYDGGQVIKGFSTMLVPQKVLDDVVQWHLVCSKDPSSRLSYPEGVSRCGGRLMEHELSFDDILRRRAVVGWWSESEIILDAAAGNGSSVKYSSADPAKSYVKISEVSLGFQQIFAGEIKISLASRYSKFHFPRSGQYLDMLRNASRTPVVLFDVGARRGWMLPATLVLLLTAHHRIGEGPWEGWAEPSCFEDGLPTSADRVLTFLAQSARTKLSAGYCFSDLILSIWASLEYLLDARLHHERESPGDMKLPNRMVGFEYRAIVQDRSPLLLKQVKVKRTAGGWTDLVRDKDALVLFGNGFGELVRPVNADTICPGWGNLPTGKDYLAVLPSLLLDFYETSGSSAVDPALTFSKLRWEKGDALLFGQCSEQQGLRCICHRAQQIKRGRIKNPGSASDLTTSPSAVVVMGSPASNFRRNGSAIPYSVLEVCIKTVILRNRMRLRQFFRVGAEGDGTSTTLVAMSDLGDQATLGS</sequence>